<protein>
    <submittedName>
        <fullName evidence="4">HSP20 family molecular chaperone IbpA</fullName>
    </submittedName>
</protein>
<evidence type="ECO:0000313" key="4">
    <source>
        <dbReference type="EMBL" id="RDI68297.1"/>
    </source>
</evidence>
<dbReference type="InterPro" id="IPR008978">
    <property type="entry name" value="HSP20-like_chaperone"/>
</dbReference>
<dbReference type="STRING" id="1210086.GCA_001613105_01274"/>
<evidence type="ECO:0000256" key="2">
    <source>
        <dbReference type="RuleBase" id="RU003616"/>
    </source>
</evidence>
<dbReference type="CDD" id="cd06464">
    <property type="entry name" value="ACD_sHsps-like"/>
    <property type="match status" value="1"/>
</dbReference>
<dbReference type="SUPFAM" id="SSF49764">
    <property type="entry name" value="HSP20-like chaperones"/>
    <property type="match status" value="1"/>
</dbReference>
<dbReference type="Pfam" id="PF00011">
    <property type="entry name" value="HSP20"/>
    <property type="match status" value="1"/>
</dbReference>
<dbReference type="PANTHER" id="PTHR11527">
    <property type="entry name" value="HEAT-SHOCK PROTEIN 20 FAMILY MEMBER"/>
    <property type="match status" value="1"/>
</dbReference>
<reference evidence="4 5" key="1">
    <citation type="submission" date="2018-07" db="EMBL/GenBank/DDBJ databases">
        <title>Genomic Encyclopedia of Type Strains, Phase IV (KMG-IV): sequencing the most valuable type-strain genomes for metagenomic binning, comparative biology and taxonomic classification.</title>
        <authorList>
            <person name="Goeker M."/>
        </authorList>
    </citation>
    <scope>NUCLEOTIDE SEQUENCE [LARGE SCALE GENOMIC DNA]</scope>
    <source>
        <strain evidence="4 5">DSM 44290</strain>
    </source>
</reference>
<keyword evidence="5" id="KW-1185">Reference proteome</keyword>
<sequence>MSKLAVRRRPMPMLGDFAELWNAFAPNVAPFGAHLIRVEDSMDDGRYVVRAELPGMDLADVDVSVQNGRLTIKAERTEKHEEKGRSEFSYGSFERTVTLPAGADEDGIDASYAQGILTVSVPLAEEKDLARKVEIKNGE</sequence>
<dbReference type="InterPro" id="IPR002068">
    <property type="entry name" value="A-crystallin/Hsp20_dom"/>
</dbReference>
<dbReference type="Gene3D" id="2.60.40.790">
    <property type="match status" value="1"/>
</dbReference>
<accession>A0A370IC67</accession>
<dbReference type="Proteomes" id="UP000254869">
    <property type="component" value="Unassembled WGS sequence"/>
</dbReference>
<evidence type="ECO:0000256" key="1">
    <source>
        <dbReference type="PROSITE-ProRule" id="PRU00285"/>
    </source>
</evidence>
<dbReference type="EMBL" id="QQBC01000002">
    <property type="protein sequence ID" value="RDI68297.1"/>
    <property type="molecule type" value="Genomic_DNA"/>
</dbReference>
<name>A0A370IC67_9NOCA</name>
<dbReference type="RefSeq" id="WP_067993167.1">
    <property type="nucleotide sequence ID" value="NZ_QQBC01000002.1"/>
</dbReference>
<gene>
    <name evidence="4" type="ORF">DFR76_102698</name>
</gene>
<evidence type="ECO:0000259" key="3">
    <source>
        <dbReference type="PROSITE" id="PS01031"/>
    </source>
</evidence>
<proteinExistence type="inferred from homology"/>
<comment type="caution">
    <text evidence="4">The sequence shown here is derived from an EMBL/GenBank/DDBJ whole genome shotgun (WGS) entry which is preliminary data.</text>
</comment>
<comment type="similarity">
    <text evidence="1 2">Belongs to the small heat shock protein (HSP20) family.</text>
</comment>
<dbReference type="AlphaFoldDB" id="A0A370IC67"/>
<dbReference type="PROSITE" id="PS01031">
    <property type="entry name" value="SHSP"/>
    <property type="match status" value="1"/>
</dbReference>
<organism evidence="4 5">
    <name type="scientific">Nocardia pseudobrasiliensis</name>
    <dbReference type="NCBI Taxonomy" id="45979"/>
    <lineage>
        <taxon>Bacteria</taxon>
        <taxon>Bacillati</taxon>
        <taxon>Actinomycetota</taxon>
        <taxon>Actinomycetes</taxon>
        <taxon>Mycobacteriales</taxon>
        <taxon>Nocardiaceae</taxon>
        <taxon>Nocardia</taxon>
    </lineage>
</organism>
<feature type="domain" description="SHSP" evidence="3">
    <location>
        <begin position="29"/>
        <end position="138"/>
    </location>
</feature>
<evidence type="ECO:0000313" key="5">
    <source>
        <dbReference type="Proteomes" id="UP000254869"/>
    </source>
</evidence>
<dbReference type="InterPro" id="IPR031107">
    <property type="entry name" value="Small_HSP"/>
</dbReference>